<dbReference type="SUPFAM" id="SSF52540">
    <property type="entry name" value="P-loop containing nucleoside triphosphate hydrolases"/>
    <property type="match status" value="1"/>
</dbReference>
<name>A0A382KYX7_9ZZZZ</name>
<dbReference type="Gene3D" id="3.40.50.300">
    <property type="entry name" value="P-loop containing nucleotide triphosphate hydrolases"/>
    <property type="match status" value="1"/>
</dbReference>
<accession>A0A382KYX7</accession>
<evidence type="ECO:0000313" key="1">
    <source>
        <dbReference type="EMBL" id="SVC29974.1"/>
    </source>
</evidence>
<reference evidence="1" key="1">
    <citation type="submission" date="2018-05" db="EMBL/GenBank/DDBJ databases">
        <authorList>
            <person name="Lanie J.A."/>
            <person name="Ng W.-L."/>
            <person name="Kazmierczak K.M."/>
            <person name="Andrzejewski T.M."/>
            <person name="Davidsen T.M."/>
            <person name="Wayne K.J."/>
            <person name="Tettelin H."/>
            <person name="Glass J.I."/>
            <person name="Rusch D."/>
            <person name="Podicherti R."/>
            <person name="Tsui H.-C.T."/>
            <person name="Winkler M.E."/>
        </authorList>
    </citation>
    <scope>NUCLEOTIDE SEQUENCE</scope>
</reference>
<dbReference type="InterPro" id="IPR027417">
    <property type="entry name" value="P-loop_NTPase"/>
</dbReference>
<dbReference type="Pfam" id="PF13469">
    <property type="entry name" value="Sulfotransfer_3"/>
    <property type="match status" value="1"/>
</dbReference>
<gene>
    <name evidence="1" type="ORF">METZ01_LOCUS282828</name>
</gene>
<protein>
    <recommendedName>
        <fullName evidence="2">Sulfotransferase domain-containing protein</fullName>
    </recommendedName>
</protein>
<evidence type="ECO:0008006" key="2">
    <source>
        <dbReference type="Google" id="ProtNLM"/>
    </source>
</evidence>
<organism evidence="1">
    <name type="scientific">marine metagenome</name>
    <dbReference type="NCBI Taxonomy" id="408172"/>
    <lineage>
        <taxon>unclassified sequences</taxon>
        <taxon>metagenomes</taxon>
        <taxon>ecological metagenomes</taxon>
    </lineage>
</organism>
<dbReference type="AlphaFoldDB" id="A0A382KYX7"/>
<sequence>MLQRAHKGLLKKRWVQGLSGRWATAITPDRWIFIVGCYNSGTTLLRDLLGRHPQISSLPSEGVRLTDSLPRPETFGWQRMWSRCRDEMQIPVDENTPVLSERIRRQWSFALPPSAECVLEKSIANTTRLPFLQAAFAPASFIYLVRNGYAVAEGIRRKTEPRRHGREEFGDRYPIDLCAEQWRVSHEVVSGDRPGLDRFLQVTYEELTDRPAHVLNEITGFLQLPPLGTETTSDTFHVHGVASPIRNMNAESIARLLPDEVDAIRAEAGPTLEQFGYEPA</sequence>
<dbReference type="EMBL" id="UINC01083860">
    <property type="protein sequence ID" value="SVC29974.1"/>
    <property type="molecule type" value="Genomic_DNA"/>
</dbReference>
<proteinExistence type="predicted"/>